<dbReference type="InterPro" id="IPR051706">
    <property type="entry name" value="Glycosyltransferase_domain"/>
</dbReference>
<name>A0A9P1GKD0_9DINO</name>
<dbReference type="AlphaFoldDB" id="A0A9P1GKD0"/>
<evidence type="ECO:0000313" key="2">
    <source>
        <dbReference type="EMBL" id="CAL1170695.1"/>
    </source>
</evidence>
<sequence length="361" mass="40546">MSAMSSHSAGGYRSGDVQAVQAAHLAKTGSSGSAPQSAPLSAPQIPRIIWMLWFQGWDRAPYVCRNCKKSFELWNPGWEVRALDEKILPDVLGDYCKQFTAVCKANNPLAPLGMSWIPPASAADVLRLFLLQRYGGVWADATILCRKPLDEWIDDAAASADGFFAFAPEKGAEIPIMSSFLASKPHHPLVEAWQERVHLHWQHQQRPDLEYFWLHLLFGQLVQDNRVIKDVWQRAKKPTAEYGLPGPHLHMPYEKVLVRPPTEAFKELLAKKAEPIYKLTIHDVKFDKKRDALLQRDGSEFPGLRASSSGFEYLMKQTLEEAESHFESCKGGACPAWQPDRSSFRPHYGLSIANQPMMPGG</sequence>
<evidence type="ECO:0000313" key="3">
    <source>
        <dbReference type="Proteomes" id="UP001152797"/>
    </source>
</evidence>
<dbReference type="Pfam" id="PF05704">
    <property type="entry name" value="Caps_synth"/>
    <property type="match status" value="1"/>
</dbReference>
<gene>
    <name evidence="1" type="ORF">C1SCF055_LOCUS41973</name>
</gene>
<dbReference type="GO" id="GO:0051999">
    <property type="term" value="P:mannosyl-inositol phosphorylceramide biosynthetic process"/>
    <property type="evidence" value="ECO:0007669"/>
    <property type="project" value="TreeGrafter"/>
</dbReference>
<dbReference type="GO" id="GO:0000030">
    <property type="term" value="F:mannosyltransferase activity"/>
    <property type="evidence" value="ECO:0007669"/>
    <property type="project" value="TreeGrafter"/>
</dbReference>
<dbReference type="SUPFAM" id="SSF53448">
    <property type="entry name" value="Nucleotide-diphospho-sugar transferases"/>
    <property type="match status" value="1"/>
</dbReference>
<comment type="caution">
    <text evidence="1">The sequence shown here is derived from an EMBL/GenBank/DDBJ whole genome shotgun (WGS) entry which is preliminary data.</text>
</comment>
<dbReference type="GO" id="GO:0016020">
    <property type="term" value="C:membrane"/>
    <property type="evidence" value="ECO:0007669"/>
    <property type="project" value="GOC"/>
</dbReference>
<dbReference type="EMBL" id="CAMXCT010006629">
    <property type="protein sequence ID" value="CAI4017320.1"/>
    <property type="molecule type" value="Genomic_DNA"/>
</dbReference>
<dbReference type="PANTHER" id="PTHR32385">
    <property type="entry name" value="MANNOSYL PHOSPHORYLINOSITOL CERAMIDE SYNTHASE"/>
    <property type="match status" value="1"/>
</dbReference>
<dbReference type="EMBL" id="CAMXCT020006629">
    <property type="protein sequence ID" value="CAL1170695.1"/>
    <property type="molecule type" value="Genomic_DNA"/>
</dbReference>
<dbReference type="InterPro" id="IPR008441">
    <property type="entry name" value="AfumC-like_glycosyl_Trfase"/>
</dbReference>
<protein>
    <submittedName>
        <fullName evidence="1">Uncharacterized protein</fullName>
    </submittedName>
</protein>
<dbReference type="InterPro" id="IPR029044">
    <property type="entry name" value="Nucleotide-diphossugar_trans"/>
</dbReference>
<dbReference type="EMBL" id="CAMXCT030006629">
    <property type="protein sequence ID" value="CAL4804632.1"/>
    <property type="molecule type" value="Genomic_DNA"/>
</dbReference>
<dbReference type="Gene3D" id="3.90.550.20">
    <property type="match status" value="1"/>
</dbReference>
<dbReference type="OrthoDB" id="429749at2759"/>
<keyword evidence="3" id="KW-1185">Reference proteome</keyword>
<organism evidence="1">
    <name type="scientific">Cladocopium goreaui</name>
    <dbReference type="NCBI Taxonomy" id="2562237"/>
    <lineage>
        <taxon>Eukaryota</taxon>
        <taxon>Sar</taxon>
        <taxon>Alveolata</taxon>
        <taxon>Dinophyceae</taxon>
        <taxon>Suessiales</taxon>
        <taxon>Symbiodiniaceae</taxon>
        <taxon>Cladocopium</taxon>
    </lineage>
</organism>
<dbReference type="Proteomes" id="UP001152797">
    <property type="component" value="Unassembled WGS sequence"/>
</dbReference>
<dbReference type="PANTHER" id="PTHR32385:SF15">
    <property type="entry name" value="INOSITOL PHOSPHOCERAMIDE MANNOSYLTRANSFERASE 1"/>
    <property type="match status" value="1"/>
</dbReference>
<reference evidence="2" key="2">
    <citation type="submission" date="2024-04" db="EMBL/GenBank/DDBJ databases">
        <authorList>
            <person name="Chen Y."/>
            <person name="Shah S."/>
            <person name="Dougan E. K."/>
            <person name="Thang M."/>
            <person name="Chan C."/>
        </authorList>
    </citation>
    <scope>NUCLEOTIDE SEQUENCE [LARGE SCALE GENOMIC DNA]</scope>
</reference>
<proteinExistence type="predicted"/>
<accession>A0A9P1GKD0</accession>
<evidence type="ECO:0000313" key="1">
    <source>
        <dbReference type="EMBL" id="CAI4017320.1"/>
    </source>
</evidence>
<reference evidence="1" key="1">
    <citation type="submission" date="2022-10" db="EMBL/GenBank/DDBJ databases">
        <authorList>
            <person name="Chen Y."/>
            <person name="Dougan E. K."/>
            <person name="Chan C."/>
            <person name="Rhodes N."/>
            <person name="Thang M."/>
        </authorList>
    </citation>
    <scope>NUCLEOTIDE SEQUENCE</scope>
</reference>